<dbReference type="AlphaFoldDB" id="F0H9Y1"/>
<keyword evidence="2" id="KW-1185">Reference proteome</keyword>
<evidence type="ECO:0000313" key="2">
    <source>
        <dbReference type="Proteomes" id="UP000003155"/>
    </source>
</evidence>
<name>F0H9Y1_9BACT</name>
<reference evidence="1 2" key="1">
    <citation type="submission" date="2011-02" db="EMBL/GenBank/DDBJ databases">
        <authorList>
            <person name="Durkin A.S."/>
            <person name="Madupu R."/>
            <person name="Torralba M."/>
            <person name="Gillis M."/>
            <person name="Methe B."/>
            <person name="Sutton G."/>
            <person name="Nelson K.E."/>
        </authorList>
    </citation>
    <scope>NUCLEOTIDE SEQUENCE [LARGE SCALE GENOMIC DNA]</scope>
    <source>
        <strain evidence="1 2">CRIS 18C-A</strain>
    </source>
</reference>
<accession>F0H9Y1</accession>
<proteinExistence type="predicted"/>
<evidence type="ECO:0000313" key="1">
    <source>
        <dbReference type="EMBL" id="EGC85382.1"/>
    </source>
</evidence>
<gene>
    <name evidence="1" type="ORF">HMPREF9303_1102</name>
</gene>
<comment type="caution">
    <text evidence="1">The sequence shown here is derived from an EMBL/GenBank/DDBJ whole genome shotgun (WGS) entry which is preliminary data.</text>
</comment>
<dbReference type="Proteomes" id="UP000003155">
    <property type="component" value="Unassembled WGS sequence"/>
</dbReference>
<organism evidence="1 2">
    <name type="scientific">Prevotella denticola CRIS 18C-A</name>
    <dbReference type="NCBI Taxonomy" id="944557"/>
    <lineage>
        <taxon>Bacteria</taxon>
        <taxon>Pseudomonadati</taxon>
        <taxon>Bacteroidota</taxon>
        <taxon>Bacteroidia</taxon>
        <taxon>Bacteroidales</taxon>
        <taxon>Prevotellaceae</taxon>
        <taxon>Prevotella</taxon>
    </lineage>
</organism>
<dbReference type="EMBL" id="AEXO01000099">
    <property type="protein sequence ID" value="EGC85382.1"/>
    <property type="molecule type" value="Genomic_DNA"/>
</dbReference>
<sequence>MNRTLQQMCGCPPRIVLSVNTGHVDGPLLATYCWGWEQLVAGEEQCRQNSFN</sequence>
<protein>
    <submittedName>
        <fullName evidence="1">Uncharacterized protein</fullName>
    </submittedName>
</protein>